<feature type="chain" id="PRO_5036880939" evidence="1">
    <location>
        <begin position="23"/>
        <end position="120"/>
    </location>
</feature>
<reference evidence="2" key="2">
    <citation type="submission" date="2021-09" db="EMBL/GenBank/DDBJ databases">
        <authorList>
            <person name="Gilroy R."/>
        </authorList>
    </citation>
    <scope>NUCLEOTIDE SEQUENCE</scope>
    <source>
        <strain evidence="2">4100</strain>
    </source>
</reference>
<reference evidence="2" key="1">
    <citation type="journal article" date="2021" name="PeerJ">
        <title>Extensive microbial diversity within the chicken gut microbiome revealed by metagenomics and culture.</title>
        <authorList>
            <person name="Gilroy R."/>
            <person name="Ravi A."/>
            <person name="Getino M."/>
            <person name="Pursley I."/>
            <person name="Horton D.L."/>
            <person name="Alikhan N.F."/>
            <person name="Baker D."/>
            <person name="Gharbi K."/>
            <person name="Hall N."/>
            <person name="Watson M."/>
            <person name="Adriaenssens E.M."/>
            <person name="Foster-Nyarko E."/>
            <person name="Jarju S."/>
            <person name="Secka A."/>
            <person name="Antonio M."/>
            <person name="Oren A."/>
            <person name="Chaudhuri R.R."/>
            <person name="La Ragione R."/>
            <person name="Hildebrand F."/>
            <person name="Pallen M.J."/>
        </authorList>
    </citation>
    <scope>NUCLEOTIDE SEQUENCE</scope>
    <source>
        <strain evidence="2">4100</strain>
    </source>
</reference>
<dbReference type="AlphaFoldDB" id="A0A921JI62"/>
<organism evidence="2 3">
    <name type="scientific">Candidatus Amulumruptor caecigallinarius</name>
    <dbReference type="NCBI Taxonomy" id="2109911"/>
    <lineage>
        <taxon>Bacteria</taxon>
        <taxon>Pseudomonadati</taxon>
        <taxon>Bacteroidota</taxon>
        <taxon>Bacteroidia</taxon>
        <taxon>Bacteroidales</taxon>
        <taxon>Muribaculaceae</taxon>
        <taxon>Candidatus Amulumruptor</taxon>
    </lineage>
</organism>
<protein>
    <submittedName>
        <fullName evidence="2">T9SS type A sorting domain-containing protein</fullName>
    </submittedName>
</protein>
<dbReference type="PROSITE" id="PS51257">
    <property type="entry name" value="PROKAR_LIPOPROTEIN"/>
    <property type="match status" value="1"/>
</dbReference>
<comment type="caution">
    <text evidence="2">The sequence shown here is derived from an EMBL/GenBank/DDBJ whole genome shotgun (WGS) entry which is preliminary data.</text>
</comment>
<sequence>MKRFLLSFIMVFVACAVGYVKADGMSMPATGGSGAPDAPIARVTTANTIEIDADALPSGESRVQVIAITGTVMCDMTVDTDNLSGNPQIENLPKGYYLVRALPSGNSTGQKVKSQKIVVK</sequence>
<accession>A0A921JI62</accession>
<evidence type="ECO:0000313" key="2">
    <source>
        <dbReference type="EMBL" id="HJE39445.1"/>
    </source>
</evidence>
<feature type="signal peptide" evidence="1">
    <location>
        <begin position="1"/>
        <end position="22"/>
    </location>
</feature>
<dbReference type="EMBL" id="DYXT01000034">
    <property type="protein sequence ID" value="HJE39445.1"/>
    <property type="molecule type" value="Genomic_DNA"/>
</dbReference>
<evidence type="ECO:0000313" key="3">
    <source>
        <dbReference type="Proteomes" id="UP000711407"/>
    </source>
</evidence>
<proteinExistence type="predicted"/>
<name>A0A921JI62_9BACT</name>
<gene>
    <name evidence="2" type="ORF">K8V47_06790</name>
</gene>
<dbReference type="Proteomes" id="UP000711407">
    <property type="component" value="Unassembled WGS sequence"/>
</dbReference>
<keyword evidence="1" id="KW-0732">Signal</keyword>
<evidence type="ECO:0000256" key="1">
    <source>
        <dbReference type="SAM" id="SignalP"/>
    </source>
</evidence>